<gene>
    <name evidence="3" type="ORF">GCM10023205_67690</name>
</gene>
<dbReference type="InterPro" id="IPR022017">
    <property type="entry name" value="BFA1-like_DUF3598"/>
</dbReference>
<organism evidence="3 4">
    <name type="scientific">Yinghuangia aomiensis</name>
    <dbReference type="NCBI Taxonomy" id="676205"/>
    <lineage>
        <taxon>Bacteria</taxon>
        <taxon>Bacillati</taxon>
        <taxon>Actinomycetota</taxon>
        <taxon>Actinomycetes</taxon>
        <taxon>Kitasatosporales</taxon>
        <taxon>Streptomycetaceae</taxon>
        <taxon>Yinghuangia</taxon>
    </lineage>
</organism>
<dbReference type="Pfam" id="PF12204">
    <property type="entry name" value="DUF3598_N"/>
    <property type="match status" value="1"/>
</dbReference>
<dbReference type="EMBL" id="BAABHS010000033">
    <property type="protein sequence ID" value="GAA4987393.1"/>
    <property type="molecule type" value="Genomic_DNA"/>
</dbReference>
<feature type="domain" description="DUF2470" evidence="1">
    <location>
        <begin position="167"/>
        <end position="239"/>
    </location>
</feature>
<feature type="domain" description="DUF3598" evidence="2">
    <location>
        <begin position="9"/>
        <end position="148"/>
    </location>
</feature>
<evidence type="ECO:0000313" key="3">
    <source>
        <dbReference type="EMBL" id="GAA4987393.1"/>
    </source>
</evidence>
<dbReference type="Proteomes" id="UP001500466">
    <property type="component" value="Unassembled WGS sequence"/>
</dbReference>
<dbReference type="Gene3D" id="3.20.180.10">
    <property type="entry name" value="PNP-oxidase-like"/>
    <property type="match status" value="1"/>
</dbReference>
<dbReference type="Pfam" id="PF10615">
    <property type="entry name" value="DUF2470"/>
    <property type="match status" value="1"/>
</dbReference>
<dbReference type="InterPro" id="IPR012674">
    <property type="entry name" value="Calycin"/>
</dbReference>
<dbReference type="InterPro" id="IPR037119">
    <property type="entry name" value="Haem_oxidase_HugZ-like_sf"/>
</dbReference>
<evidence type="ECO:0000313" key="4">
    <source>
        <dbReference type="Proteomes" id="UP001500466"/>
    </source>
</evidence>
<protein>
    <recommendedName>
        <fullName evidence="5">DUF3598 domain-containing protein</fullName>
    </recommendedName>
</protein>
<reference evidence="4" key="1">
    <citation type="journal article" date="2019" name="Int. J. Syst. Evol. Microbiol.">
        <title>The Global Catalogue of Microorganisms (GCM) 10K type strain sequencing project: providing services to taxonomists for standard genome sequencing and annotation.</title>
        <authorList>
            <consortium name="The Broad Institute Genomics Platform"/>
            <consortium name="The Broad Institute Genome Sequencing Center for Infectious Disease"/>
            <person name="Wu L."/>
            <person name="Ma J."/>
        </authorList>
    </citation>
    <scope>NUCLEOTIDE SEQUENCE [LARGE SCALE GENOMIC DNA]</scope>
    <source>
        <strain evidence="4">JCM 17986</strain>
    </source>
</reference>
<name>A0ABP9I3Y1_9ACTN</name>
<proteinExistence type="predicted"/>
<dbReference type="InterPro" id="IPR019595">
    <property type="entry name" value="DUF2470"/>
</dbReference>
<sequence length="257" mass="29113">MGIREGMPLLAKHEGDWEGTYTYVDPEGKVVDQHRSHLTCAFPADGEYQYHQTNTYTWPDGRTEVHRFPGTYDGYGRMHFDTDRMKGITWGLDENTIYLTWIYKAEGEDLRLFELIVLSDDGRHRTRTWQWIRDGKVEMRTLINETRVEAAASAADNPFSAQIIGAVVDHMNLDHPEDALLIVQALGGRPSATAAETLTLDGIGIAFRAVVDGTEETVRVPWSTPITERPQIRVEVTRMYYDACAALGVEPRPAEER</sequence>
<accession>A0ABP9I3Y1</accession>
<keyword evidence="4" id="KW-1185">Reference proteome</keyword>
<evidence type="ECO:0008006" key="5">
    <source>
        <dbReference type="Google" id="ProtNLM"/>
    </source>
</evidence>
<evidence type="ECO:0000259" key="1">
    <source>
        <dbReference type="Pfam" id="PF10615"/>
    </source>
</evidence>
<dbReference type="RefSeq" id="WP_345679611.1">
    <property type="nucleotide sequence ID" value="NZ_BAABHS010000033.1"/>
</dbReference>
<evidence type="ECO:0000259" key="2">
    <source>
        <dbReference type="Pfam" id="PF12204"/>
    </source>
</evidence>
<dbReference type="SUPFAM" id="SSF50814">
    <property type="entry name" value="Lipocalins"/>
    <property type="match status" value="1"/>
</dbReference>
<comment type="caution">
    <text evidence="3">The sequence shown here is derived from an EMBL/GenBank/DDBJ whole genome shotgun (WGS) entry which is preliminary data.</text>
</comment>
<dbReference type="Gene3D" id="2.40.128.20">
    <property type="match status" value="1"/>
</dbReference>